<comment type="catalytic activity">
    <reaction evidence="10">
        <text>Hydrolysis of terminal non-reducing N-acetyl-D-glucosamine residues in N-acetyl-alpha-D-glucosaminides.</text>
        <dbReference type="EC" id="3.2.1.50"/>
    </reaction>
</comment>
<gene>
    <name evidence="18" type="ORF">DGAL_LOCUS5122</name>
</gene>
<dbReference type="InterPro" id="IPR006904">
    <property type="entry name" value="DUF716"/>
</dbReference>
<dbReference type="FunFam" id="3.20.20.80:FF:000107">
    <property type="entry name" value="Alpha-N-acetylglucosaminidase family"/>
    <property type="match status" value="1"/>
</dbReference>
<dbReference type="AlphaFoldDB" id="A0A8J2RHU5"/>
<keyword evidence="9" id="KW-0326">Glycosidase</keyword>
<keyword evidence="5" id="KW-0378">Hydrolase</keyword>
<feature type="transmembrane region" description="Helical" evidence="14">
    <location>
        <begin position="826"/>
        <end position="844"/>
    </location>
</feature>
<evidence type="ECO:0000256" key="6">
    <source>
        <dbReference type="ARBA" id="ARBA00022989"/>
    </source>
</evidence>
<feature type="domain" description="Alpha-N-acetylglucosaminidase tim-barrel" evidence="15">
    <location>
        <begin position="149"/>
        <end position="484"/>
    </location>
</feature>
<evidence type="ECO:0000313" key="18">
    <source>
        <dbReference type="EMBL" id="CAH0102679.1"/>
    </source>
</evidence>
<evidence type="ECO:0000313" key="19">
    <source>
        <dbReference type="Proteomes" id="UP000789390"/>
    </source>
</evidence>
<feature type="domain" description="Alpha-N-acetylglucosaminidase N-terminal" evidence="16">
    <location>
        <begin position="52"/>
        <end position="136"/>
    </location>
</feature>
<dbReference type="InterPro" id="IPR024240">
    <property type="entry name" value="NAGLU_N"/>
</dbReference>
<dbReference type="Pfam" id="PF05089">
    <property type="entry name" value="NAGLU"/>
    <property type="match status" value="1"/>
</dbReference>
<keyword evidence="4" id="KW-0732">Signal</keyword>
<evidence type="ECO:0000256" key="12">
    <source>
        <dbReference type="ARBA" id="ARBA00066522"/>
    </source>
</evidence>
<evidence type="ECO:0000256" key="4">
    <source>
        <dbReference type="ARBA" id="ARBA00022729"/>
    </source>
</evidence>
<keyword evidence="7 14" id="KW-0472">Membrane</keyword>
<dbReference type="Proteomes" id="UP000789390">
    <property type="component" value="Unassembled WGS sequence"/>
</dbReference>
<dbReference type="GO" id="GO:0048731">
    <property type="term" value="P:system development"/>
    <property type="evidence" value="ECO:0007669"/>
    <property type="project" value="UniProtKB-ARBA"/>
</dbReference>
<evidence type="ECO:0000259" key="17">
    <source>
        <dbReference type="Pfam" id="PF12972"/>
    </source>
</evidence>
<comment type="caution">
    <text evidence="18">The sequence shown here is derived from an EMBL/GenBank/DDBJ whole genome shotgun (WGS) entry which is preliminary data.</text>
</comment>
<accession>A0A8J2RHU5</accession>
<organism evidence="18 19">
    <name type="scientific">Daphnia galeata</name>
    <dbReference type="NCBI Taxonomy" id="27404"/>
    <lineage>
        <taxon>Eukaryota</taxon>
        <taxon>Metazoa</taxon>
        <taxon>Ecdysozoa</taxon>
        <taxon>Arthropoda</taxon>
        <taxon>Crustacea</taxon>
        <taxon>Branchiopoda</taxon>
        <taxon>Diplostraca</taxon>
        <taxon>Cladocera</taxon>
        <taxon>Anomopoda</taxon>
        <taxon>Daphniidae</taxon>
        <taxon>Daphnia</taxon>
    </lineage>
</organism>
<evidence type="ECO:0000259" key="16">
    <source>
        <dbReference type="Pfam" id="PF12971"/>
    </source>
</evidence>
<evidence type="ECO:0000256" key="8">
    <source>
        <dbReference type="ARBA" id="ARBA00023180"/>
    </source>
</evidence>
<comment type="similarity">
    <text evidence="11">Belongs to the glycosyl hydrolase 89 family.</text>
</comment>
<dbReference type="EC" id="3.2.1.50" evidence="12"/>
<evidence type="ECO:0000256" key="1">
    <source>
        <dbReference type="ARBA" id="ARBA00004141"/>
    </source>
</evidence>
<dbReference type="Pfam" id="PF04819">
    <property type="entry name" value="DUF716"/>
    <property type="match status" value="1"/>
</dbReference>
<keyword evidence="3 14" id="KW-0812">Transmembrane</keyword>
<keyword evidence="8" id="KW-0325">Glycoprotein</keyword>
<protein>
    <recommendedName>
        <fullName evidence="13">Alpha-N-acetylglucosaminidase</fullName>
        <ecNumber evidence="12">3.2.1.50</ecNumber>
    </recommendedName>
</protein>
<dbReference type="GO" id="GO:0016020">
    <property type="term" value="C:membrane"/>
    <property type="evidence" value="ECO:0007669"/>
    <property type="project" value="UniProtKB-SubCell"/>
</dbReference>
<dbReference type="InterPro" id="IPR029018">
    <property type="entry name" value="Hex-like_dom2"/>
</dbReference>
<dbReference type="InterPro" id="IPR007781">
    <property type="entry name" value="NAGLU"/>
</dbReference>
<evidence type="ECO:0000256" key="9">
    <source>
        <dbReference type="ARBA" id="ARBA00023295"/>
    </source>
</evidence>
<evidence type="ECO:0000256" key="2">
    <source>
        <dbReference type="ARBA" id="ARBA00006948"/>
    </source>
</evidence>
<comment type="similarity">
    <text evidence="2">Belongs to the TMEM45 family.</text>
</comment>
<reference evidence="18" key="1">
    <citation type="submission" date="2021-11" db="EMBL/GenBank/DDBJ databases">
        <authorList>
            <person name="Schell T."/>
        </authorList>
    </citation>
    <scope>NUCLEOTIDE SEQUENCE</scope>
    <source>
        <strain evidence="18">M5</strain>
    </source>
</reference>
<keyword evidence="19" id="KW-1185">Reference proteome</keyword>
<dbReference type="PANTHER" id="PTHR12872">
    <property type="entry name" value="ALPHA-N-ACETYLGLUCOSAMINIDASE"/>
    <property type="match status" value="1"/>
</dbReference>
<evidence type="ECO:0000256" key="7">
    <source>
        <dbReference type="ARBA" id="ARBA00023136"/>
    </source>
</evidence>
<evidence type="ECO:0000256" key="5">
    <source>
        <dbReference type="ARBA" id="ARBA00022801"/>
    </source>
</evidence>
<dbReference type="Gene3D" id="1.20.120.670">
    <property type="entry name" value="N-acetyl-b-d-glucoasminidase"/>
    <property type="match status" value="1"/>
</dbReference>
<dbReference type="OrthoDB" id="64736at2759"/>
<dbReference type="InterPro" id="IPR024732">
    <property type="entry name" value="NAGLU_C"/>
</dbReference>
<dbReference type="Pfam" id="PF12972">
    <property type="entry name" value="NAGLU_C"/>
    <property type="match status" value="1"/>
</dbReference>
<dbReference type="InterPro" id="IPR024733">
    <property type="entry name" value="NAGLU_tim-barrel"/>
</dbReference>
<keyword evidence="6 14" id="KW-1133">Transmembrane helix</keyword>
<sequence>MPKATDQQFRYKICSNIRYSNSVLGFYATITTGLCSSLDEIRTRTSFEIQAQAVTDLIERLLPERSNLFDVKVEPGLLEEENGFFQIIKMPENTTVLLRGSTGVMAAWGFHYYLTQLCHCQVSWDADQLDLPVILPEVSIRVSSLDKFRYYQNTCTSSYSFAWWKWPRWEREIDWMAMNGINLPLAFTGQEIIWQRVYLGLGLEQEDLDEHFSGPAFFAWQRMGNFRAWGGPLSDNWQQATLVLQHKILERMRAFGMIPVLPAFAGHVPRAMERVYPNASYTHLTSWLNFEDQYCCPLFLQPTEALFTEIGSRFIKEMILEFGSDHIYNCDVFNEMRPTQTDPVFVSSVATAVFNAMTLTDPDAVWLLMQGWLFKSDPAYWTASLAKALLTSVPQGRMLILDLQAELEPQYIRLESFYGQPFVFCLLHNFGGTLGLNGAIPIISQRVIDARNFPNSTMVGTGLTMEGIDQNYIVYDKMLEMGWRNQVPDLDQWYDEYTVRRYGVNNSAIMSAWRFLQVWYNPHDVISAWDLFITGVMTEPSLTNASNFRHDMVDLTRQSMQEIFHLLYSKLLMVYLEKNSTAIGGIAYKMIDLLQDLDELLQTGSKFLLGKWIADAKSWGLTEGEKMQYEWNARNQITLWGPRGEIRDYATKQWAGVVADYFKPRWEIFIREMQMSLDEKRPFNKKAFDANVFAVVEEPFTLSTKHYSNVAIGDPIMKAMALYDKWRKIYQEDSESLSSKARKLWRGETVTGFKNGQWTHWGNAQHISMFLFFGFTGVMDVLYFYKADLPPDLDYAAAFLAFGIEGFLFGNHLHGRSHMDMMVHMYLFYVIMACTICVVLEARYRENVTIAFARTYFTFLQGTWFYQIGFILYPPGSMAHWDMEDHDQMMIITMIFSWHCAIVAVIMFFVVFVVGKIVKRGSTADDFGRTDIHYQKVAMNGLKGGQSTRPIISNGSTLRQAFDETSEDEV</sequence>
<feature type="domain" description="Alpha-N-acetylglucosaminidase C-terminal" evidence="17">
    <location>
        <begin position="517"/>
        <end position="725"/>
    </location>
</feature>
<evidence type="ECO:0000256" key="13">
    <source>
        <dbReference type="ARBA" id="ARBA00072202"/>
    </source>
</evidence>
<dbReference type="Gene3D" id="3.30.379.10">
    <property type="entry name" value="Chitobiase/beta-hexosaminidase domain 2-like"/>
    <property type="match status" value="1"/>
</dbReference>
<comment type="subcellular location">
    <subcellularLocation>
        <location evidence="1">Membrane</location>
        <topology evidence="1">Multi-pass membrane protein</topology>
    </subcellularLocation>
</comment>
<evidence type="ECO:0000256" key="11">
    <source>
        <dbReference type="ARBA" id="ARBA00060996"/>
    </source>
</evidence>
<dbReference type="Gene3D" id="3.20.20.80">
    <property type="entry name" value="Glycosidases"/>
    <property type="match status" value="1"/>
</dbReference>
<evidence type="ECO:0000256" key="14">
    <source>
        <dbReference type="SAM" id="Phobius"/>
    </source>
</evidence>
<feature type="transmembrane region" description="Helical" evidence="14">
    <location>
        <begin position="888"/>
        <end position="914"/>
    </location>
</feature>
<proteinExistence type="inferred from homology"/>
<dbReference type="GO" id="GO:0004561">
    <property type="term" value="F:alpha-N-acetylglucosaminidase activity"/>
    <property type="evidence" value="ECO:0007669"/>
    <property type="project" value="UniProtKB-EC"/>
</dbReference>
<dbReference type="Pfam" id="PF12971">
    <property type="entry name" value="NAGLU_N"/>
    <property type="match status" value="1"/>
</dbReference>
<evidence type="ECO:0000256" key="10">
    <source>
        <dbReference type="ARBA" id="ARBA00052030"/>
    </source>
</evidence>
<feature type="transmembrane region" description="Helical" evidence="14">
    <location>
        <begin position="856"/>
        <end position="876"/>
    </location>
</feature>
<dbReference type="PANTHER" id="PTHR12872:SF1">
    <property type="entry name" value="ALPHA-N-ACETYLGLUCOSAMINIDASE"/>
    <property type="match status" value="1"/>
</dbReference>
<dbReference type="EMBL" id="CAKKLH010000090">
    <property type="protein sequence ID" value="CAH0102679.1"/>
    <property type="molecule type" value="Genomic_DNA"/>
</dbReference>
<name>A0A8J2RHU5_9CRUS</name>
<evidence type="ECO:0000259" key="15">
    <source>
        <dbReference type="Pfam" id="PF05089"/>
    </source>
</evidence>
<evidence type="ECO:0000256" key="3">
    <source>
        <dbReference type="ARBA" id="ARBA00022692"/>
    </source>
</evidence>